<protein>
    <submittedName>
        <fullName evidence="1">Uncharacterized protein</fullName>
    </submittedName>
</protein>
<evidence type="ECO:0000313" key="2">
    <source>
        <dbReference type="Proteomes" id="UP000719412"/>
    </source>
</evidence>
<keyword evidence="2" id="KW-1185">Reference proteome</keyword>
<comment type="caution">
    <text evidence="1">The sequence shown here is derived from an EMBL/GenBank/DDBJ whole genome shotgun (WGS) entry which is preliminary data.</text>
</comment>
<dbReference type="AlphaFoldDB" id="A0A8J6HRA6"/>
<dbReference type="Proteomes" id="UP000719412">
    <property type="component" value="Unassembled WGS sequence"/>
</dbReference>
<dbReference type="EMBL" id="JABDTM020016529">
    <property type="protein sequence ID" value="KAH0818833.1"/>
    <property type="molecule type" value="Genomic_DNA"/>
</dbReference>
<sequence>MEVIGVKNMKLFTGMKSHEPLKGPSTVAKRLARHFTLERSRVLTPVPPDQVWVFFRGFLTPSHRGISHMTDKANDGSVSTSQYLPPSFRTHPESSRFNSIMCTPTPPLYLGCWISLHGDVFERMIE</sequence>
<reference evidence="1" key="1">
    <citation type="journal article" date="2020" name="J Insects Food Feed">
        <title>The yellow mealworm (Tenebrio molitor) genome: a resource for the emerging insects as food and feed industry.</title>
        <authorList>
            <person name="Eriksson T."/>
            <person name="Andere A."/>
            <person name="Kelstrup H."/>
            <person name="Emery V."/>
            <person name="Picard C."/>
        </authorList>
    </citation>
    <scope>NUCLEOTIDE SEQUENCE</scope>
    <source>
        <strain evidence="1">Stoneville</strain>
        <tissue evidence="1">Whole head</tissue>
    </source>
</reference>
<accession>A0A8J6HRA6</accession>
<name>A0A8J6HRA6_TENMO</name>
<evidence type="ECO:0000313" key="1">
    <source>
        <dbReference type="EMBL" id="KAH0818833.1"/>
    </source>
</evidence>
<reference evidence="1" key="2">
    <citation type="submission" date="2021-08" db="EMBL/GenBank/DDBJ databases">
        <authorList>
            <person name="Eriksson T."/>
        </authorList>
    </citation>
    <scope>NUCLEOTIDE SEQUENCE</scope>
    <source>
        <strain evidence="1">Stoneville</strain>
        <tissue evidence="1">Whole head</tissue>
    </source>
</reference>
<proteinExistence type="predicted"/>
<organism evidence="1 2">
    <name type="scientific">Tenebrio molitor</name>
    <name type="common">Yellow mealworm beetle</name>
    <dbReference type="NCBI Taxonomy" id="7067"/>
    <lineage>
        <taxon>Eukaryota</taxon>
        <taxon>Metazoa</taxon>
        <taxon>Ecdysozoa</taxon>
        <taxon>Arthropoda</taxon>
        <taxon>Hexapoda</taxon>
        <taxon>Insecta</taxon>
        <taxon>Pterygota</taxon>
        <taxon>Neoptera</taxon>
        <taxon>Endopterygota</taxon>
        <taxon>Coleoptera</taxon>
        <taxon>Polyphaga</taxon>
        <taxon>Cucujiformia</taxon>
        <taxon>Tenebrionidae</taxon>
        <taxon>Tenebrio</taxon>
    </lineage>
</organism>
<gene>
    <name evidence="1" type="ORF">GEV33_003958</name>
</gene>